<evidence type="ECO:0000313" key="1">
    <source>
        <dbReference type="EMBL" id="ACM58881.1"/>
    </source>
</evidence>
<dbReference type="EMBL" id="CP001367">
    <property type="protein sequence ID" value="ACM58881.1"/>
    <property type="molecule type" value="Genomic_DNA"/>
</dbReference>
<dbReference type="GeneID" id="7402216"/>
<reference evidence="1 2" key="1">
    <citation type="journal article" date="2016" name="Stand. Genomic Sci.">
        <title>Complete genome sequence of the Antarctic Halorubrum lacusprofundi type strain ACAM 34.</title>
        <authorList>
            <person name="Anderson I.J."/>
            <person name="DasSarma P."/>
            <person name="Lucas S."/>
            <person name="Copeland A."/>
            <person name="Lapidus A."/>
            <person name="Del Rio T.G."/>
            <person name="Tice H."/>
            <person name="Dalin E."/>
            <person name="Bruce D.C."/>
            <person name="Goodwin L."/>
            <person name="Pitluck S."/>
            <person name="Sims D."/>
            <person name="Brettin T.S."/>
            <person name="Detter J.C."/>
            <person name="Han C.S."/>
            <person name="Larimer F."/>
            <person name="Hauser L."/>
            <person name="Land M."/>
            <person name="Ivanova N."/>
            <person name="Richardson P."/>
            <person name="Cavicchioli R."/>
            <person name="DasSarma S."/>
            <person name="Woese C.R."/>
            <person name="Kyrpides N.C."/>
        </authorList>
    </citation>
    <scope>NUCLEOTIDE SEQUENCE [LARGE SCALE GENOMIC DNA]</scope>
    <source>
        <strain evidence="2">ATCC 49239 / DSM 5036 / JCM 8891 / ACAM 34</strain>
    </source>
</reference>
<evidence type="ECO:0000313" key="2">
    <source>
        <dbReference type="Proteomes" id="UP000000740"/>
    </source>
</evidence>
<dbReference type="HOGENOM" id="CLU_2712674_0_0_2"/>
<geneLocation type="plasmid" evidence="1 2">
    <name>pHLAC01</name>
</geneLocation>
<dbReference type="Proteomes" id="UP000000740">
    <property type="component" value="Plasmid pHLAC01"/>
</dbReference>
<organism evidence="1 2">
    <name type="scientific">Halorubrum lacusprofundi (strain ATCC 49239 / DSM 5036 / JCM 8891 / ACAM 34)</name>
    <dbReference type="NCBI Taxonomy" id="416348"/>
    <lineage>
        <taxon>Archaea</taxon>
        <taxon>Methanobacteriati</taxon>
        <taxon>Methanobacteriota</taxon>
        <taxon>Stenosarchaea group</taxon>
        <taxon>Halobacteria</taxon>
        <taxon>Halobacteriales</taxon>
        <taxon>Haloferacaceae</taxon>
        <taxon>Halorubrum</taxon>
    </lineage>
</organism>
<keyword evidence="2" id="KW-1185">Reference proteome</keyword>
<name>B9LWP0_HALLT</name>
<dbReference type="AlphaFoldDB" id="B9LWP0"/>
<dbReference type="KEGG" id="hla:Hlac_3361"/>
<accession>B9LWP0</accession>
<gene>
    <name evidence="1" type="ordered locus">Hlac_3361</name>
</gene>
<keyword evidence="1" id="KW-0614">Plasmid</keyword>
<protein>
    <submittedName>
        <fullName evidence="1">Uncharacterized protein</fullName>
    </submittedName>
</protein>
<sequence>MYWEAHIHARDVETLRDPEQSTEYKFDTVVGFEGLSSETFLTVEFPTWTRVFEERFEESELYHPEYDLDSIF</sequence>
<dbReference type="RefSeq" id="WP_012660093.1">
    <property type="nucleotide sequence ID" value="NC_012030.1"/>
</dbReference>
<proteinExistence type="predicted"/>